<evidence type="ECO:0000313" key="1">
    <source>
        <dbReference type="EMBL" id="GBM03406.1"/>
    </source>
</evidence>
<reference evidence="1 2" key="1">
    <citation type="journal article" date="2019" name="Sci. Rep.">
        <title>Orb-weaving spider Araneus ventricosus genome elucidates the spidroin gene catalogue.</title>
        <authorList>
            <person name="Kono N."/>
            <person name="Nakamura H."/>
            <person name="Ohtoshi R."/>
            <person name="Moran D.A.P."/>
            <person name="Shinohara A."/>
            <person name="Yoshida Y."/>
            <person name="Fujiwara M."/>
            <person name="Mori M."/>
            <person name="Tomita M."/>
            <person name="Arakawa K."/>
        </authorList>
    </citation>
    <scope>NUCLEOTIDE SEQUENCE [LARGE SCALE GENOMIC DNA]</scope>
</reference>
<proteinExistence type="predicted"/>
<organism evidence="1 2">
    <name type="scientific">Araneus ventricosus</name>
    <name type="common">Orbweaver spider</name>
    <name type="synonym">Epeira ventricosa</name>
    <dbReference type="NCBI Taxonomy" id="182803"/>
    <lineage>
        <taxon>Eukaryota</taxon>
        <taxon>Metazoa</taxon>
        <taxon>Ecdysozoa</taxon>
        <taxon>Arthropoda</taxon>
        <taxon>Chelicerata</taxon>
        <taxon>Arachnida</taxon>
        <taxon>Araneae</taxon>
        <taxon>Araneomorphae</taxon>
        <taxon>Entelegynae</taxon>
        <taxon>Araneoidea</taxon>
        <taxon>Araneidae</taxon>
        <taxon>Araneus</taxon>
    </lineage>
</organism>
<name>A0A4Y2CHP0_ARAVE</name>
<accession>A0A4Y2CHP0</accession>
<dbReference type="AlphaFoldDB" id="A0A4Y2CHP0"/>
<dbReference type="Proteomes" id="UP000499080">
    <property type="component" value="Unassembled WGS sequence"/>
</dbReference>
<protein>
    <submittedName>
        <fullName evidence="1">Uncharacterized protein</fullName>
    </submittedName>
</protein>
<sequence>MESRFPAMLVLWLGGEFYRGKYGMTAAARPVPQTLATILATLVTKCGTSKMLEFSISLLGRFHVTSHPSGELTLRLPEAIRSVLLIVMEHVDGAE</sequence>
<dbReference type="EMBL" id="BGPR01000191">
    <property type="protein sequence ID" value="GBM03406.1"/>
    <property type="molecule type" value="Genomic_DNA"/>
</dbReference>
<evidence type="ECO:0000313" key="2">
    <source>
        <dbReference type="Proteomes" id="UP000499080"/>
    </source>
</evidence>
<comment type="caution">
    <text evidence="1">The sequence shown here is derived from an EMBL/GenBank/DDBJ whole genome shotgun (WGS) entry which is preliminary data.</text>
</comment>
<gene>
    <name evidence="1" type="ORF">AVEN_265449_1</name>
</gene>
<keyword evidence="2" id="KW-1185">Reference proteome</keyword>